<dbReference type="InterPro" id="IPR036915">
    <property type="entry name" value="Cyclin-like_sf"/>
</dbReference>
<dbReference type="InterPro" id="IPR004367">
    <property type="entry name" value="Cyclin_C-dom"/>
</dbReference>
<proteinExistence type="inferred from homology"/>
<accession>A0AA88W426</accession>
<keyword evidence="8" id="KW-1185">Reference proteome</keyword>
<dbReference type="PANTHER" id="PTHR10177">
    <property type="entry name" value="CYCLINS"/>
    <property type="match status" value="1"/>
</dbReference>
<dbReference type="EMBL" id="JAVXUP010000797">
    <property type="protein sequence ID" value="KAK3020756.1"/>
    <property type="molecule type" value="Genomic_DNA"/>
</dbReference>
<protein>
    <submittedName>
        <fullName evidence="7">Uncharacterized protein</fullName>
    </submittedName>
</protein>
<evidence type="ECO:0000256" key="4">
    <source>
        <dbReference type="RuleBase" id="RU000383"/>
    </source>
</evidence>
<evidence type="ECO:0000256" key="1">
    <source>
        <dbReference type="ARBA" id="ARBA00022618"/>
    </source>
</evidence>
<dbReference type="SUPFAM" id="SSF47954">
    <property type="entry name" value="Cyclin-like"/>
    <property type="match status" value="2"/>
</dbReference>
<dbReference type="InterPro" id="IPR039361">
    <property type="entry name" value="Cyclin"/>
</dbReference>
<dbReference type="SMART" id="SM01332">
    <property type="entry name" value="Cyclin_C"/>
    <property type="match status" value="1"/>
</dbReference>
<feature type="domain" description="Cyclin C-terminal" evidence="6">
    <location>
        <begin position="99"/>
        <end position="218"/>
    </location>
</feature>
<dbReference type="InterPro" id="IPR006671">
    <property type="entry name" value="Cyclin_N"/>
</dbReference>
<dbReference type="Pfam" id="PF00134">
    <property type="entry name" value="Cyclin_N"/>
    <property type="match status" value="1"/>
</dbReference>
<evidence type="ECO:0000313" key="8">
    <source>
        <dbReference type="Proteomes" id="UP001188597"/>
    </source>
</evidence>
<dbReference type="AlphaFoldDB" id="A0AA88W426"/>
<feature type="domain" description="Cyclin-like" evidence="5">
    <location>
        <begin position="4"/>
        <end position="90"/>
    </location>
</feature>
<dbReference type="Proteomes" id="UP001188597">
    <property type="component" value="Unassembled WGS sequence"/>
</dbReference>
<name>A0AA88W426_9ASTE</name>
<dbReference type="GO" id="GO:0051301">
    <property type="term" value="P:cell division"/>
    <property type="evidence" value="ECO:0007669"/>
    <property type="project" value="UniProtKB-KW"/>
</dbReference>
<dbReference type="SMART" id="SM00385">
    <property type="entry name" value="CYCLIN"/>
    <property type="match status" value="1"/>
</dbReference>
<sequence>MFMKFVTQTRVLFGFGLQTAYLSMTYFDRFIAVRAIDSEKYWAARLLSVACLSLAAKMEECRAPALSDFPVKEFNFESNVMQRMELLVLNTLEWKMGSITPFAYIHYFLSKFCKQLPRKNLVSIVVELIFATVRDTNLMGYRPSAIASAAVLVVLDRRLTRQDLGLKINVLSLSGFLDIENMFICYKRMQELLDTENIKLPKRISSPDLSRIRLRGTHLCENSSITSVVVNKRKRLIFGDYDQNCDTPEEKRQQ</sequence>
<organism evidence="7 8">
    <name type="scientific">Escallonia herrerae</name>
    <dbReference type="NCBI Taxonomy" id="1293975"/>
    <lineage>
        <taxon>Eukaryota</taxon>
        <taxon>Viridiplantae</taxon>
        <taxon>Streptophyta</taxon>
        <taxon>Embryophyta</taxon>
        <taxon>Tracheophyta</taxon>
        <taxon>Spermatophyta</taxon>
        <taxon>Magnoliopsida</taxon>
        <taxon>eudicotyledons</taxon>
        <taxon>Gunneridae</taxon>
        <taxon>Pentapetalae</taxon>
        <taxon>asterids</taxon>
        <taxon>campanulids</taxon>
        <taxon>Escalloniales</taxon>
        <taxon>Escalloniaceae</taxon>
        <taxon>Escallonia</taxon>
    </lineage>
</organism>
<dbReference type="Pfam" id="PF02984">
    <property type="entry name" value="Cyclin_C"/>
    <property type="match status" value="1"/>
</dbReference>
<evidence type="ECO:0000259" key="5">
    <source>
        <dbReference type="SMART" id="SM00385"/>
    </source>
</evidence>
<dbReference type="CDD" id="cd20544">
    <property type="entry name" value="CYCLIN_AtCycD-like_rpt2"/>
    <property type="match status" value="1"/>
</dbReference>
<evidence type="ECO:0000259" key="6">
    <source>
        <dbReference type="SMART" id="SM01332"/>
    </source>
</evidence>
<keyword evidence="3" id="KW-0131">Cell cycle</keyword>
<keyword evidence="1" id="KW-0132">Cell division</keyword>
<evidence type="ECO:0000313" key="7">
    <source>
        <dbReference type="EMBL" id="KAK3020756.1"/>
    </source>
</evidence>
<dbReference type="Gene3D" id="1.10.472.10">
    <property type="entry name" value="Cyclin-like"/>
    <property type="match status" value="2"/>
</dbReference>
<reference evidence="7" key="1">
    <citation type="submission" date="2022-12" db="EMBL/GenBank/DDBJ databases">
        <title>Draft genome assemblies for two species of Escallonia (Escalloniales).</title>
        <authorList>
            <person name="Chanderbali A."/>
            <person name="Dervinis C."/>
            <person name="Anghel I."/>
            <person name="Soltis D."/>
            <person name="Soltis P."/>
            <person name="Zapata F."/>
        </authorList>
    </citation>
    <scope>NUCLEOTIDE SEQUENCE</scope>
    <source>
        <strain evidence="7">UCBG64.0493</strain>
        <tissue evidence="7">Leaf</tissue>
    </source>
</reference>
<comment type="caution">
    <text evidence="7">The sequence shown here is derived from an EMBL/GenBank/DDBJ whole genome shotgun (WGS) entry which is preliminary data.</text>
</comment>
<comment type="similarity">
    <text evidence="4">Belongs to the cyclin family.</text>
</comment>
<evidence type="ECO:0000256" key="2">
    <source>
        <dbReference type="ARBA" id="ARBA00023127"/>
    </source>
</evidence>
<dbReference type="InterPro" id="IPR013763">
    <property type="entry name" value="Cyclin-like_dom"/>
</dbReference>
<evidence type="ECO:0000256" key="3">
    <source>
        <dbReference type="ARBA" id="ARBA00023306"/>
    </source>
</evidence>
<gene>
    <name evidence="7" type="ORF">RJ639_047884</name>
</gene>
<keyword evidence="2 4" id="KW-0195">Cyclin</keyword>